<dbReference type="Proteomes" id="UP001642409">
    <property type="component" value="Unassembled WGS sequence"/>
</dbReference>
<feature type="compositionally biased region" description="Low complexity" evidence="1">
    <location>
        <begin position="71"/>
        <end position="88"/>
    </location>
</feature>
<protein>
    <submittedName>
        <fullName evidence="3">SANT/Myb domain</fullName>
    </submittedName>
    <submittedName>
        <fullName evidence="4">SANT/Myb_domain</fullName>
    </submittedName>
</protein>
<reference evidence="4 5" key="2">
    <citation type="submission" date="2024-07" db="EMBL/GenBank/DDBJ databases">
        <authorList>
            <person name="Akdeniz Z."/>
        </authorList>
    </citation>
    <scope>NUCLEOTIDE SEQUENCE [LARGE SCALE GENOMIC DNA]</scope>
</reference>
<accession>A0AA86TAN0</accession>
<proteinExistence type="predicted"/>
<evidence type="ECO:0000313" key="4">
    <source>
        <dbReference type="EMBL" id="CAL6112491.1"/>
    </source>
</evidence>
<dbReference type="Pfam" id="PF00249">
    <property type="entry name" value="Myb_DNA-binding"/>
    <property type="match status" value="1"/>
</dbReference>
<dbReference type="EMBL" id="CAXDID020000740">
    <property type="protein sequence ID" value="CAL6112491.1"/>
    <property type="molecule type" value="Genomic_DNA"/>
</dbReference>
<feature type="compositionally biased region" description="Polar residues" evidence="1">
    <location>
        <begin position="1"/>
        <end position="19"/>
    </location>
</feature>
<sequence length="134" mass="16120">MEQPSFNEPPSFLSNMSSTKENKKVYQKWNKQDKKLFSQLFKKYRTDFDKYKSYFPSRTVLQIRYFYNNQNHKNKVNNQPKPNMNVPQYLFKNLQNVDPPKTDNVTNATETKENKTNKTENEDESLHSSDEFFQ</sequence>
<gene>
    <name evidence="3" type="ORF">HINF_LOCUS660</name>
    <name evidence="4" type="ORF">HINF_LOCUS77064</name>
</gene>
<dbReference type="EMBL" id="CATOUU010000013">
    <property type="protein sequence ID" value="CAI9913015.1"/>
    <property type="molecule type" value="Genomic_DNA"/>
</dbReference>
<evidence type="ECO:0000259" key="2">
    <source>
        <dbReference type="SMART" id="SM00717"/>
    </source>
</evidence>
<evidence type="ECO:0000313" key="3">
    <source>
        <dbReference type="EMBL" id="CAI9913015.1"/>
    </source>
</evidence>
<dbReference type="SMART" id="SM00717">
    <property type="entry name" value="SANT"/>
    <property type="match status" value="1"/>
</dbReference>
<name>A0AA86TAN0_9EUKA</name>
<dbReference type="CDD" id="cd00167">
    <property type="entry name" value="SANT"/>
    <property type="match status" value="1"/>
</dbReference>
<dbReference type="Gene3D" id="1.10.10.60">
    <property type="entry name" value="Homeodomain-like"/>
    <property type="match status" value="1"/>
</dbReference>
<dbReference type="InterPro" id="IPR001005">
    <property type="entry name" value="SANT/Myb"/>
</dbReference>
<dbReference type="InterPro" id="IPR009057">
    <property type="entry name" value="Homeodomain-like_sf"/>
</dbReference>
<dbReference type="SUPFAM" id="SSF46689">
    <property type="entry name" value="Homeodomain-like"/>
    <property type="match status" value="1"/>
</dbReference>
<evidence type="ECO:0000256" key="1">
    <source>
        <dbReference type="SAM" id="MobiDB-lite"/>
    </source>
</evidence>
<dbReference type="AlphaFoldDB" id="A0AA86TAN0"/>
<feature type="compositionally biased region" description="Basic and acidic residues" evidence="1">
    <location>
        <begin position="110"/>
        <end position="134"/>
    </location>
</feature>
<evidence type="ECO:0000313" key="5">
    <source>
        <dbReference type="Proteomes" id="UP001642409"/>
    </source>
</evidence>
<feature type="region of interest" description="Disordered" evidence="1">
    <location>
        <begin position="1"/>
        <end position="25"/>
    </location>
</feature>
<keyword evidence="5" id="KW-1185">Reference proteome</keyword>
<comment type="caution">
    <text evidence="3">The sequence shown here is derived from an EMBL/GenBank/DDBJ whole genome shotgun (WGS) entry which is preliminary data.</text>
</comment>
<feature type="region of interest" description="Disordered" evidence="1">
    <location>
        <begin position="71"/>
        <end position="134"/>
    </location>
</feature>
<reference evidence="3" key="1">
    <citation type="submission" date="2023-06" db="EMBL/GenBank/DDBJ databases">
        <authorList>
            <person name="Kurt Z."/>
        </authorList>
    </citation>
    <scope>NUCLEOTIDE SEQUENCE</scope>
</reference>
<organism evidence="3">
    <name type="scientific">Hexamita inflata</name>
    <dbReference type="NCBI Taxonomy" id="28002"/>
    <lineage>
        <taxon>Eukaryota</taxon>
        <taxon>Metamonada</taxon>
        <taxon>Diplomonadida</taxon>
        <taxon>Hexamitidae</taxon>
        <taxon>Hexamitinae</taxon>
        <taxon>Hexamita</taxon>
    </lineage>
</organism>
<feature type="domain" description="Myb-like" evidence="2">
    <location>
        <begin position="25"/>
        <end position="73"/>
    </location>
</feature>